<organism evidence="2 3">
    <name type="scientific">Faunimonas pinastri</name>
    <dbReference type="NCBI Taxonomy" id="1855383"/>
    <lineage>
        <taxon>Bacteria</taxon>
        <taxon>Pseudomonadati</taxon>
        <taxon>Pseudomonadota</taxon>
        <taxon>Alphaproteobacteria</taxon>
        <taxon>Hyphomicrobiales</taxon>
        <taxon>Afifellaceae</taxon>
        <taxon>Faunimonas</taxon>
    </lineage>
</organism>
<dbReference type="SUPFAM" id="SSF55729">
    <property type="entry name" value="Acyl-CoA N-acyltransferases (Nat)"/>
    <property type="match status" value="1"/>
</dbReference>
<keyword evidence="3" id="KW-1185">Reference proteome</keyword>
<evidence type="ECO:0000259" key="1">
    <source>
        <dbReference type="PROSITE" id="PS51186"/>
    </source>
</evidence>
<dbReference type="GO" id="GO:0016747">
    <property type="term" value="F:acyltransferase activity, transferring groups other than amino-acyl groups"/>
    <property type="evidence" value="ECO:0007669"/>
    <property type="project" value="InterPro"/>
</dbReference>
<dbReference type="InterPro" id="IPR016181">
    <property type="entry name" value="Acyl_CoA_acyltransferase"/>
</dbReference>
<dbReference type="Gene3D" id="3.40.630.30">
    <property type="match status" value="1"/>
</dbReference>
<proteinExistence type="predicted"/>
<dbReference type="InterPro" id="IPR000182">
    <property type="entry name" value="GNAT_dom"/>
</dbReference>
<dbReference type="PROSITE" id="PS51186">
    <property type="entry name" value="GNAT"/>
    <property type="match status" value="1"/>
</dbReference>
<dbReference type="PANTHER" id="PTHR43072">
    <property type="entry name" value="N-ACETYLTRANSFERASE"/>
    <property type="match status" value="1"/>
</dbReference>
<dbReference type="AlphaFoldDB" id="A0A1H9MEV7"/>
<dbReference type="Proteomes" id="UP000199647">
    <property type="component" value="Unassembled WGS sequence"/>
</dbReference>
<accession>A0A1H9MEV7</accession>
<evidence type="ECO:0000313" key="2">
    <source>
        <dbReference type="EMBL" id="SER22101.1"/>
    </source>
</evidence>
<feature type="domain" description="N-acetyltransferase" evidence="1">
    <location>
        <begin position="6"/>
        <end position="170"/>
    </location>
</feature>
<reference evidence="2 3" key="1">
    <citation type="submission" date="2016-10" db="EMBL/GenBank/DDBJ databases">
        <authorList>
            <person name="de Groot N.N."/>
        </authorList>
    </citation>
    <scope>NUCLEOTIDE SEQUENCE [LARGE SCALE GENOMIC DNA]</scope>
    <source>
        <strain evidence="2 3">A52C2</strain>
    </source>
</reference>
<dbReference type="STRING" id="1855383.SAMN05216548_11385"/>
<dbReference type="RefSeq" id="WP_092498405.1">
    <property type="nucleotide sequence ID" value="NZ_FOFG01000013.1"/>
</dbReference>
<keyword evidence="2" id="KW-0808">Transferase</keyword>
<dbReference type="PANTHER" id="PTHR43072:SF8">
    <property type="entry name" value="ACYLTRANSFERASE FABY-RELATED"/>
    <property type="match status" value="1"/>
</dbReference>
<dbReference type="EMBL" id="FOFG01000013">
    <property type="protein sequence ID" value="SER22101.1"/>
    <property type="molecule type" value="Genomic_DNA"/>
</dbReference>
<gene>
    <name evidence="2" type="ORF">SAMN05216548_11385</name>
</gene>
<dbReference type="Pfam" id="PF00583">
    <property type="entry name" value="Acetyltransf_1"/>
    <property type="match status" value="1"/>
</dbReference>
<dbReference type="OrthoDB" id="9798006at2"/>
<protein>
    <submittedName>
        <fullName evidence="2">Phosphinothricin acetyltransferase</fullName>
    </submittedName>
</protein>
<sequence length="184" mass="20197">MPSDDILIRPTDETDIPALTEIYRHAVLHGTASYEVEPPGEAEMLRRCRDLTGRGFPHLVAERGGRVLGYAYAGPYRPRPAYRFSVEDSIYIAPDLHRAGVGSRLLAALIEACEAKGFRQIFASAGGGTENPASVRLHEKLGFRTIGIFEGSGFKHGRWLDTVLMQRPLGPGSSQPPEEAEPRN</sequence>
<dbReference type="CDD" id="cd04301">
    <property type="entry name" value="NAT_SF"/>
    <property type="match status" value="1"/>
</dbReference>
<name>A0A1H9MEV7_9HYPH</name>
<evidence type="ECO:0000313" key="3">
    <source>
        <dbReference type="Proteomes" id="UP000199647"/>
    </source>
</evidence>